<dbReference type="InterPro" id="IPR028015">
    <property type="entry name" value="CCDC84-like"/>
</dbReference>
<feature type="region of interest" description="Disordered" evidence="1">
    <location>
        <begin position="290"/>
        <end position="309"/>
    </location>
</feature>
<feature type="compositionally biased region" description="Low complexity" evidence="1">
    <location>
        <begin position="381"/>
        <end position="403"/>
    </location>
</feature>
<evidence type="ECO:0000256" key="1">
    <source>
        <dbReference type="SAM" id="MobiDB-lite"/>
    </source>
</evidence>
<sequence length="623" mass="68509">MQSEAKANSLLQDRDSNPWRYCVVCSRHHDQGRKHIFTTKHKNKLNAILNKFSEKVRSARQQVQKPGVMEGELEPDSTLWCYFCQLEVTRHATDRFTTVVWGGLLEHMASPSHHKSTRRFWWLNGADQKLLQNFLLFEAEYRRYKELVAVTLEQLETRRELKQKEEVRQLQAKEESQALAAREPPASRSPVRIRYVTVRNKHGIVQNPTGVHEGRRVWGGGIVKYKPGSDQLLPWSIDRLHAIGRSGRDGSSSSSMAGGKVTVAAVGDTSLTAIRPPSLSVGRGNVHSGATPPWLMPDSSGDGGSVLVGPSEEEFLKHKEQGKRKGRKGVVGADFHLKLASSSSHQEHEWFPSFGRVWNTGPRSHSLADFKRERSTGHIGPSHYSSYAPPSSSSSLSLQSLAPWDRPGPSGLHQTTSGGGPATTTAVSRTLLPVGVAPEDVQPYVRKRKKKAKHQVRCQSVCYHPGVNCGPQWGVGGGGGGGWLLAMLESRARAQGDQGTAELQELACDCCCSLTPCAFSQSLCGENVRYCSVGDCYAHILAHAAADDSPRTPKYSAEVLTASLGAQKERMQQERAELQDMIEELIRMKNGNAQPPTDTDVHPQQSDEGLEVEDTASVPPSPF</sequence>
<evidence type="ECO:0000313" key="3">
    <source>
        <dbReference type="Proteomes" id="UP001174909"/>
    </source>
</evidence>
<gene>
    <name evidence="2" type="ORF">GBAR_LOCUS15810</name>
</gene>
<dbReference type="Pfam" id="PF14968">
    <property type="entry name" value="CCDC84"/>
    <property type="match status" value="1"/>
</dbReference>
<feature type="region of interest" description="Disordered" evidence="1">
    <location>
        <begin position="380"/>
        <end position="425"/>
    </location>
</feature>
<dbReference type="PANTHER" id="PTHR31198:SF1">
    <property type="entry name" value="CENTROSOMAL AT-AC SPLICING FACTOR"/>
    <property type="match status" value="1"/>
</dbReference>
<organism evidence="2 3">
    <name type="scientific">Geodia barretti</name>
    <name type="common">Barrett's horny sponge</name>
    <dbReference type="NCBI Taxonomy" id="519541"/>
    <lineage>
        <taxon>Eukaryota</taxon>
        <taxon>Metazoa</taxon>
        <taxon>Porifera</taxon>
        <taxon>Demospongiae</taxon>
        <taxon>Heteroscleromorpha</taxon>
        <taxon>Tetractinellida</taxon>
        <taxon>Astrophorina</taxon>
        <taxon>Geodiidae</taxon>
        <taxon>Geodia</taxon>
    </lineage>
</organism>
<comment type="caution">
    <text evidence="2">The sequence shown here is derived from an EMBL/GenBank/DDBJ whole genome shotgun (WGS) entry which is preliminary data.</text>
</comment>
<reference evidence="2" key="1">
    <citation type="submission" date="2023-03" db="EMBL/GenBank/DDBJ databases">
        <authorList>
            <person name="Steffen K."/>
            <person name="Cardenas P."/>
        </authorList>
    </citation>
    <scope>NUCLEOTIDE SEQUENCE</scope>
</reference>
<dbReference type="Proteomes" id="UP001174909">
    <property type="component" value="Unassembled WGS sequence"/>
</dbReference>
<accession>A0AA35SEQ9</accession>
<keyword evidence="3" id="KW-1185">Reference proteome</keyword>
<proteinExistence type="predicted"/>
<dbReference type="AlphaFoldDB" id="A0AA35SEQ9"/>
<protein>
    <submittedName>
        <fullName evidence="2">Centrosomal AT-AC splicing factor</fullName>
    </submittedName>
</protein>
<dbReference type="PANTHER" id="PTHR31198">
    <property type="entry name" value="COILED-COIL DOMAIN-CONTAINING PROTEIN 84"/>
    <property type="match status" value="1"/>
</dbReference>
<evidence type="ECO:0000313" key="2">
    <source>
        <dbReference type="EMBL" id="CAI8027757.1"/>
    </source>
</evidence>
<dbReference type="EMBL" id="CASHTH010002296">
    <property type="protein sequence ID" value="CAI8027757.1"/>
    <property type="molecule type" value="Genomic_DNA"/>
</dbReference>
<feature type="compositionally biased region" description="Polar residues" evidence="1">
    <location>
        <begin position="591"/>
        <end position="607"/>
    </location>
</feature>
<feature type="region of interest" description="Disordered" evidence="1">
    <location>
        <begin position="586"/>
        <end position="623"/>
    </location>
</feature>
<name>A0AA35SEQ9_GEOBA</name>